<gene>
    <name evidence="5" type="ORF">SAMN02745149_01623</name>
</gene>
<proteinExistence type="inferred from homology"/>
<dbReference type="InterPro" id="IPR001173">
    <property type="entry name" value="Glyco_trans_2-like"/>
</dbReference>
<keyword evidence="6" id="KW-1185">Reference proteome</keyword>
<sequence length="348" mass="40296">MTFTILQSVYKKDNPEYLSESLQSIAENTLLPSSIVLVKDGILTPELESVISEWQKKLPLKVVGYEKNQGLAHALNYGLQFVETELVARMDSDDICFPERFEKQIAQFEVNPMLEVLGGGIEEFYIEENGTEFRKVRLYPKWTLAKSKTLYRGTPIAHPTLMMKTEILKKIKYSETTKCNEDIDLWFRLLASGIKIKTLQEPVLHFRITNGTFNRRSAKKALNEFSIYSKNLHKLNGISVLQIIPFVRLISRFFPRNLNKKLYLSQKRQKLFKENLMKIISLKNQVFSKDGHIYEALIQFEENGIQMIKAVQLDSKSKVIVEVPLEQIQLYKTIDACELSFNKESKSQ</sequence>
<evidence type="ECO:0000256" key="3">
    <source>
        <dbReference type="ARBA" id="ARBA00022679"/>
    </source>
</evidence>
<dbReference type="GeneID" id="78316906"/>
<dbReference type="Gene3D" id="3.90.550.10">
    <property type="entry name" value="Spore Coat Polysaccharide Biosynthesis Protein SpsA, Chain A"/>
    <property type="match status" value="1"/>
</dbReference>
<reference evidence="5 6" key="1">
    <citation type="submission" date="2017-02" db="EMBL/GenBank/DDBJ databases">
        <authorList>
            <person name="Peterson S.W."/>
        </authorList>
    </citation>
    <scope>NUCLEOTIDE SEQUENCE [LARGE SCALE GENOMIC DNA]</scope>
    <source>
        <strain evidence="5 6">ATCC BAA-908</strain>
    </source>
</reference>
<evidence type="ECO:0000313" key="5">
    <source>
        <dbReference type="EMBL" id="SJZ54719.1"/>
    </source>
</evidence>
<keyword evidence="2" id="KW-0328">Glycosyltransferase</keyword>
<dbReference type="Pfam" id="PF00535">
    <property type="entry name" value="Glycos_transf_2"/>
    <property type="match status" value="1"/>
</dbReference>
<dbReference type="PANTHER" id="PTHR43685:SF5">
    <property type="entry name" value="GLYCOSYLTRANSFERASE EPSE-RELATED"/>
    <property type="match status" value="1"/>
</dbReference>
<evidence type="ECO:0000313" key="6">
    <source>
        <dbReference type="Proteomes" id="UP000190423"/>
    </source>
</evidence>
<organism evidence="5 6">
    <name type="scientific">Treponema porcinum</name>
    <dbReference type="NCBI Taxonomy" id="261392"/>
    <lineage>
        <taxon>Bacteria</taxon>
        <taxon>Pseudomonadati</taxon>
        <taxon>Spirochaetota</taxon>
        <taxon>Spirochaetia</taxon>
        <taxon>Spirochaetales</taxon>
        <taxon>Treponemataceae</taxon>
        <taxon>Treponema</taxon>
    </lineage>
</organism>
<accession>A0A1T4LJ02</accession>
<feature type="domain" description="Glycosyltransferase 2-like" evidence="4">
    <location>
        <begin position="10"/>
        <end position="170"/>
    </location>
</feature>
<dbReference type="AlphaFoldDB" id="A0A1T4LJ02"/>
<dbReference type="STRING" id="261392.SAMN02745149_01623"/>
<dbReference type="EMBL" id="FUWG01000011">
    <property type="protein sequence ID" value="SJZ54719.1"/>
    <property type="molecule type" value="Genomic_DNA"/>
</dbReference>
<keyword evidence="3 5" id="KW-0808">Transferase</keyword>
<dbReference type="SUPFAM" id="SSF53448">
    <property type="entry name" value="Nucleotide-diphospho-sugar transferases"/>
    <property type="match status" value="1"/>
</dbReference>
<protein>
    <submittedName>
        <fullName evidence="5">Glycosyl transferase family 2</fullName>
    </submittedName>
</protein>
<evidence type="ECO:0000256" key="2">
    <source>
        <dbReference type="ARBA" id="ARBA00022676"/>
    </source>
</evidence>
<evidence type="ECO:0000259" key="4">
    <source>
        <dbReference type="Pfam" id="PF00535"/>
    </source>
</evidence>
<dbReference type="InterPro" id="IPR050834">
    <property type="entry name" value="Glycosyltransf_2"/>
</dbReference>
<dbReference type="RefSeq" id="WP_078933523.1">
    <property type="nucleotide sequence ID" value="NZ_FUWG01000011.1"/>
</dbReference>
<dbReference type="GO" id="GO:0016757">
    <property type="term" value="F:glycosyltransferase activity"/>
    <property type="evidence" value="ECO:0007669"/>
    <property type="project" value="UniProtKB-KW"/>
</dbReference>
<comment type="similarity">
    <text evidence="1">Belongs to the glycosyltransferase 2 family.</text>
</comment>
<name>A0A1T4LJ02_TREPO</name>
<dbReference type="InterPro" id="IPR029044">
    <property type="entry name" value="Nucleotide-diphossugar_trans"/>
</dbReference>
<dbReference type="Proteomes" id="UP000190423">
    <property type="component" value="Unassembled WGS sequence"/>
</dbReference>
<dbReference type="PANTHER" id="PTHR43685">
    <property type="entry name" value="GLYCOSYLTRANSFERASE"/>
    <property type="match status" value="1"/>
</dbReference>
<evidence type="ECO:0000256" key="1">
    <source>
        <dbReference type="ARBA" id="ARBA00006739"/>
    </source>
</evidence>
<dbReference type="OrthoDB" id="356982at2"/>